<accession>A0A0K9Z2X6</accession>
<evidence type="ECO:0000256" key="5">
    <source>
        <dbReference type="ARBA" id="ARBA00023136"/>
    </source>
</evidence>
<keyword evidence="5 6" id="KW-0472">Membrane</keyword>
<dbReference type="OrthoDB" id="5295733at2"/>
<dbReference type="NCBIfam" id="TIGR03717">
    <property type="entry name" value="R_switched_YjbE"/>
    <property type="match status" value="1"/>
</dbReference>
<keyword evidence="10" id="KW-1185">Reference proteome</keyword>
<dbReference type="AlphaFoldDB" id="A0A0K9Z2X6"/>
<reference evidence="7 10" key="3">
    <citation type="submission" date="2019-06" db="EMBL/GenBank/DDBJ databases">
        <title>Whole genome shotgun sequence of Brevibacillus reuszeri NBRC 15719.</title>
        <authorList>
            <person name="Hosoyama A."/>
            <person name="Uohara A."/>
            <person name="Ohji S."/>
            <person name="Ichikawa N."/>
        </authorList>
    </citation>
    <scope>NUCLEOTIDE SEQUENCE [LARGE SCALE GENOMIC DNA]</scope>
    <source>
        <strain evidence="7 10">NBRC 15719</strain>
    </source>
</reference>
<evidence type="ECO:0000313" key="9">
    <source>
        <dbReference type="Proteomes" id="UP000036834"/>
    </source>
</evidence>
<dbReference type="EMBL" id="LGIQ01000001">
    <property type="protein sequence ID" value="KNB74820.1"/>
    <property type="molecule type" value="Genomic_DNA"/>
</dbReference>
<dbReference type="Pfam" id="PF03741">
    <property type="entry name" value="TerC"/>
    <property type="match status" value="1"/>
</dbReference>
<dbReference type="STRING" id="54915.ADS79_00400"/>
<dbReference type="InterPro" id="IPR022301">
    <property type="entry name" value="Integral_membrane_YjbE"/>
</dbReference>
<sequence>MDMIADFLVQSWSALLAIILIDIVLSGDNAVVIAMAARNLPKHQQKKAIFIGTFGAIGLRIVFAAIVVWLIQIPLLKAIGGLLLLQVAYKLLAEEEGGDNIKSGTTLLGAVGTIIYADALMSLDNVIAVAGVSHGNLTLIAIGVLVSIPIILIGSAIILKALERFPIIAYIGSGILAWTAGDMIVKDKIIQNYISSTVGLVITIALTIAVLLAGWLKSRKSKEEKKSESAVA</sequence>
<dbReference type="PANTHER" id="PTHR30238:SF4">
    <property type="entry name" value="SLL1022 PROTEIN"/>
    <property type="match status" value="1"/>
</dbReference>
<feature type="transmembrane region" description="Helical" evidence="6">
    <location>
        <begin position="48"/>
        <end position="69"/>
    </location>
</feature>
<evidence type="ECO:0000256" key="2">
    <source>
        <dbReference type="ARBA" id="ARBA00007511"/>
    </source>
</evidence>
<feature type="transmembrane region" description="Helical" evidence="6">
    <location>
        <begin position="165"/>
        <end position="181"/>
    </location>
</feature>
<gene>
    <name evidence="8" type="ORF">ADS79_00400</name>
    <name evidence="7" type="ORF">BRE01_56700</name>
</gene>
<proteinExistence type="inferred from homology"/>
<evidence type="ECO:0000256" key="3">
    <source>
        <dbReference type="ARBA" id="ARBA00022692"/>
    </source>
</evidence>
<evidence type="ECO:0000313" key="8">
    <source>
        <dbReference type="EMBL" id="KNB74820.1"/>
    </source>
</evidence>
<feature type="transmembrane region" description="Helical" evidence="6">
    <location>
        <begin position="193"/>
        <end position="216"/>
    </location>
</feature>
<evidence type="ECO:0000256" key="6">
    <source>
        <dbReference type="SAM" id="Phobius"/>
    </source>
</evidence>
<keyword evidence="4 6" id="KW-1133">Transmembrane helix</keyword>
<comment type="caution">
    <text evidence="8">The sequence shown here is derived from an EMBL/GenBank/DDBJ whole genome shotgun (WGS) entry which is preliminary data.</text>
</comment>
<reference evidence="9" key="1">
    <citation type="submission" date="2015-07" db="EMBL/GenBank/DDBJ databases">
        <title>Genome sequencing project for genomic taxonomy and phylogenomics of Bacillus-like bacteria.</title>
        <authorList>
            <person name="Liu B."/>
            <person name="Wang J."/>
            <person name="Zhu Y."/>
            <person name="Liu G."/>
            <person name="Chen Q."/>
            <person name="Chen Z."/>
            <person name="Lan J."/>
            <person name="Che J."/>
            <person name="Ge C."/>
            <person name="Shi H."/>
            <person name="Pan Z."/>
            <person name="Liu X."/>
        </authorList>
    </citation>
    <scope>NUCLEOTIDE SEQUENCE [LARGE SCALE GENOMIC DNA]</scope>
    <source>
        <strain evidence="9">DSM 9887</strain>
    </source>
</reference>
<feature type="transmembrane region" description="Helical" evidence="6">
    <location>
        <begin position="135"/>
        <end position="158"/>
    </location>
</feature>
<comment type="similarity">
    <text evidence="2">Belongs to the TerC family.</text>
</comment>
<comment type="subcellular location">
    <subcellularLocation>
        <location evidence="1">Membrane</location>
        <topology evidence="1">Multi-pass membrane protein</topology>
    </subcellularLocation>
</comment>
<dbReference type="InterPro" id="IPR005496">
    <property type="entry name" value="Integral_membrane_TerC"/>
</dbReference>
<evidence type="ECO:0000256" key="4">
    <source>
        <dbReference type="ARBA" id="ARBA00022989"/>
    </source>
</evidence>
<protein>
    <submittedName>
        <fullName evidence="8">Membrane protein</fullName>
    </submittedName>
</protein>
<dbReference type="RefSeq" id="WP_049736444.1">
    <property type="nucleotide sequence ID" value="NZ_BJON01000024.1"/>
</dbReference>
<reference evidence="8" key="2">
    <citation type="submission" date="2015-07" db="EMBL/GenBank/DDBJ databases">
        <title>MeaNS - Measles Nucleotide Surveillance Program.</title>
        <authorList>
            <person name="Tran T."/>
            <person name="Druce J."/>
        </authorList>
    </citation>
    <scope>NUCLEOTIDE SEQUENCE</scope>
    <source>
        <strain evidence="8">DSM 9887</strain>
    </source>
</reference>
<dbReference type="Proteomes" id="UP000319578">
    <property type="component" value="Unassembled WGS sequence"/>
</dbReference>
<keyword evidence="3 6" id="KW-0812">Transmembrane</keyword>
<evidence type="ECO:0000313" key="7">
    <source>
        <dbReference type="EMBL" id="GED71968.1"/>
    </source>
</evidence>
<dbReference type="PATRIC" id="fig|54915.3.peg.89"/>
<dbReference type="GO" id="GO:0016020">
    <property type="term" value="C:membrane"/>
    <property type="evidence" value="ECO:0007669"/>
    <property type="project" value="UniProtKB-SubCell"/>
</dbReference>
<dbReference type="Proteomes" id="UP000036834">
    <property type="component" value="Unassembled WGS sequence"/>
</dbReference>
<name>A0A0K9Z2X6_9BACL</name>
<feature type="transmembrane region" description="Helical" evidence="6">
    <location>
        <begin position="12"/>
        <end position="36"/>
    </location>
</feature>
<evidence type="ECO:0000256" key="1">
    <source>
        <dbReference type="ARBA" id="ARBA00004141"/>
    </source>
</evidence>
<dbReference type="PANTHER" id="PTHR30238">
    <property type="entry name" value="MEMBRANE BOUND PREDICTED REDOX MODULATOR"/>
    <property type="match status" value="1"/>
</dbReference>
<organism evidence="8 9">
    <name type="scientific">Brevibacillus reuszeri</name>
    <dbReference type="NCBI Taxonomy" id="54915"/>
    <lineage>
        <taxon>Bacteria</taxon>
        <taxon>Bacillati</taxon>
        <taxon>Bacillota</taxon>
        <taxon>Bacilli</taxon>
        <taxon>Bacillales</taxon>
        <taxon>Paenibacillaceae</taxon>
        <taxon>Brevibacillus</taxon>
    </lineage>
</organism>
<evidence type="ECO:0000313" key="10">
    <source>
        <dbReference type="Proteomes" id="UP000319578"/>
    </source>
</evidence>
<dbReference type="EMBL" id="BJON01000024">
    <property type="protein sequence ID" value="GED71968.1"/>
    <property type="molecule type" value="Genomic_DNA"/>
</dbReference>